<gene>
    <name evidence="2" type="ORF">E2C01_058968</name>
</gene>
<proteinExistence type="predicted"/>
<dbReference type="Proteomes" id="UP000324222">
    <property type="component" value="Unassembled WGS sequence"/>
</dbReference>
<accession>A0A5B7H4L1</accession>
<sequence length="81" mass="8948">MKEALGTPARSQGSHNTSRHCVPGEEVLPRQKLVYQLTVTTCLLLSSRSSIKCTVTCSDMLLSLEKEVSSGEKWDFSHNIP</sequence>
<comment type="caution">
    <text evidence="2">The sequence shown here is derived from an EMBL/GenBank/DDBJ whole genome shotgun (WGS) entry which is preliminary data.</text>
</comment>
<name>A0A5B7H4L1_PORTR</name>
<evidence type="ECO:0000256" key="1">
    <source>
        <dbReference type="SAM" id="MobiDB-lite"/>
    </source>
</evidence>
<evidence type="ECO:0000313" key="2">
    <source>
        <dbReference type="EMBL" id="MPC64846.1"/>
    </source>
</evidence>
<dbReference type="EMBL" id="VSRR010022645">
    <property type="protein sequence ID" value="MPC64846.1"/>
    <property type="molecule type" value="Genomic_DNA"/>
</dbReference>
<evidence type="ECO:0000313" key="3">
    <source>
        <dbReference type="Proteomes" id="UP000324222"/>
    </source>
</evidence>
<keyword evidence="3" id="KW-1185">Reference proteome</keyword>
<reference evidence="2 3" key="1">
    <citation type="submission" date="2019-05" db="EMBL/GenBank/DDBJ databases">
        <title>Another draft genome of Portunus trituberculatus and its Hox gene families provides insights of decapod evolution.</title>
        <authorList>
            <person name="Jeong J.-H."/>
            <person name="Song I."/>
            <person name="Kim S."/>
            <person name="Choi T."/>
            <person name="Kim D."/>
            <person name="Ryu S."/>
            <person name="Kim W."/>
        </authorList>
    </citation>
    <scope>NUCLEOTIDE SEQUENCE [LARGE SCALE GENOMIC DNA]</scope>
    <source>
        <tissue evidence="2">Muscle</tissue>
    </source>
</reference>
<feature type="region of interest" description="Disordered" evidence="1">
    <location>
        <begin position="1"/>
        <end position="22"/>
    </location>
</feature>
<dbReference type="AlphaFoldDB" id="A0A5B7H4L1"/>
<protein>
    <submittedName>
        <fullName evidence="2">Uncharacterized protein</fullName>
    </submittedName>
</protein>
<organism evidence="2 3">
    <name type="scientific">Portunus trituberculatus</name>
    <name type="common">Swimming crab</name>
    <name type="synonym">Neptunus trituberculatus</name>
    <dbReference type="NCBI Taxonomy" id="210409"/>
    <lineage>
        <taxon>Eukaryota</taxon>
        <taxon>Metazoa</taxon>
        <taxon>Ecdysozoa</taxon>
        <taxon>Arthropoda</taxon>
        <taxon>Crustacea</taxon>
        <taxon>Multicrustacea</taxon>
        <taxon>Malacostraca</taxon>
        <taxon>Eumalacostraca</taxon>
        <taxon>Eucarida</taxon>
        <taxon>Decapoda</taxon>
        <taxon>Pleocyemata</taxon>
        <taxon>Brachyura</taxon>
        <taxon>Eubrachyura</taxon>
        <taxon>Portunoidea</taxon>
        <taxon>Portunidae</taxon>
        <taxon>Portuninae</taxon>
        <taxon>Portunus</taxon>
    </lineage>
</organism>